<name>A0A9P7DM79_9AGAM</name>
<dbReference type="GeneID" id="64599897"/>
<reference evidence="1" key="1">
    <citation type="journal article" date="2020" name="New Phytol.">
        <title>Comparative genomics reveals dynamic genome evolution in host specialist ectomycorrhizal fungi.</title>
        <authorList>
            <person name="Lofgren L.A."/>
            <person name="Nguyen N.H."/>
            <person name="Vilgalys R."/>
            <person name="Ruytinx J."/>
            <person name="Liao H.L."/>
            <person name="Branco S."/>
            <person name="Kuo A."/>
            <person name="LaButti K."/>
            <person name="Lipzen A."/>
            <person name="Andreopoulos W."/>
            <person name="Pangilinan J."/>
            <person name="Riley R."/>
            <person name="Hundley H."/>
            <person name="Na H."/>
            <person name="Barry K."/>
            <person name="Grigoriev I.V."/>
            <person name="Stajich J.E."/>
            <person name="Kennedy P.G."/>
        </authorList>
    </citation>
    <scope>NUCLEOTIDE SEQUENCE</scope>
    <source>
        <strain evidence="1">S12</strain>
    </source>
</reference>
<comment type="caution">
    <text evidence="1">The sequence shown here is derived from an EMBL/GenBank/DDBJ whole genome shotgun (WGS) entry which is preliminary data.</text>
</comment>
<keyword evidence="2" id="KW-1185">Reference proteome</keyword>
<dbReference type="OrthoDB" id="3048541at2759"/>
<dbReference type="AlphaFoldDB" id="A0A9P7DM79"/>
<gene>
    <name evidence="1" type="ORF">HD556DRAFT_1440566</name>
</gene>
<dbReference type="RefSeq" id="XP_041163041.1">
    <property type="nucleotide sequence ID" value="XM_041306133.1"/>
</dbReference>
<evidence type="ECO:0000313" key="2">
    <source>
        <dbReference type="Proteomes" id="UP000719766"/>
    </source>
</evidence>
<sequence length="391" mass="43643">MFPWESYHDGPNALPFTVDITHPSEPRARSKHCDPNMFDGSPCSECAIVHKHISWLVEIARDPKAHTNYKYLGLAHMQDIAKMYAAQVKELKLQACNDSRKYMTSLTQLNDYSRLLMAISENDVPRLQQIIKIALDNGTSVREVVNRLEDAIEGVYHPRGYGSSDIDIATLVYHRVPSIRTLRARSTFTTITPTIGPIWPEQFDENIHNIILNTRDSTTSLRGVSFMIDEMALEEMVIHFGKYNMIGGLCWKHSNLVDPVLRTYDSAVRIAQKIHNQEVHLGKEVTVIGVACFGEDELYPVLAAPTCKTENAADMEGILTRAIEHWSATGADTLVGPVWSFAMDGDATRRAAGHRLFVKKPLSSNSPLYATLSDMPGLNTVTTGMSRAICV</sequence>
<evidence type="ECO:0000313" key="1">
    <source>
        <dbReference type="EMBL" id="KAG1798230.1"/>
    </source>
</evidence>
<protein>
    <submittedName>
        <fullName evidence="1">Uncharacterized protein</fullName>
    </submittedName>
</protein>
<organism evidence="1 2">
    <name type="scientific">Suillus plorans</name>
    <dbReference type="NCBI Taxonomy" id="116603"/>
    <lineage>
        <taxon>Eukaryota</taxon>
        <taxon>Fungi</taxon>
        <taxon>Dikarya</taxon>
        <taxon>Basidiomycota</taxon>
        <taxon>Agaricomycotina</taxon>
        <taxon>Agaricomycetes</taxon>
        <taxon>Agaricomycetidae</taxon>
        <taxon>Boletales</taxon>
        <taxon>Suillineae</taxon>
        <taxon>Suillaceae</taxon>
        <taxon>Suillus</taxon>
    </lineage>
</organism>
<dbReference type="Proteomes" id="UP000719766">
    <property type="component" value="Unassembled WGS sequence"/>
</dbReference>
<dbReference type="EMBL" id="JABBWE010000014">
    <property type="protein sequence ID" value="KAG1798230.1"/>
    <property type="molecule type" value="Genomic_DNA"/>
</dbReference>
<accession>A0A9P7DM79</accession>
<proteinExistence type="predicted"/>